<dbReference type="AlphaFoldDB" id="T0J0K4"/>
<dbReference type="RefSeq" id="WP_021319653.1">
    <property type="nucleotide sequence ID" value="NZ_AUWY01000122.1"/>
</dbReference>
<evidence type="ECO:0000313" key="1">
    <source>
        <dbReference type="EMBL" id="EQB30347.1"/>
    </source>
</evidence>
<reference evidence="1 2" key="1">
    <citation type="journal article" date="2013" name="Genome Announc.">
        <title>Draft Genome Sequence of Sphingobium ummariense Strain RL-3, a Hexachlorocyclohexane-Degrading Bacterium.</title>
        <authorList>
            <person name="Kohli P."/>
            <person name="Dua A."/>
            <person name="Sangwan N."/>
            <person name="Oldach P."/>
            <person name="Khurana J.P."/>
            <person name="Lal R."/>
        </authorList>
    </citation>
    <scope>NUCLEOTIDE SEQUENCE [LARGE SCALE GENOMIC DNA]</scope>
    <source>
        <strain evidence="1 2">RL-3</strain>
    </source>
</reference>
<dbReference type="eggNOG" id="ENOG502Z8QY">
    <property type="taxonomic scope" value="Bacteria"/>
</dbReference>
<keyword evidence="2" id="KW-1185">Reference proteome</keyword>
<dbReference type="EMBL" id="AUWY01000122">
    <property type="protein sequence ID" value="EQB30347.1"/>
    <property type="molecule type" value="Genomic_DNA"/>
</dbReference>
<proteinExistence type="predicted"/>
<protein>
    <submittedName>
        <fullName evidence="1">Uncharacterized protein</fullName>
    </submittedName>
</protein>
<organism evidence="1 2">
    <name type="scientific">Sphingobium ummariense RL-3</name>
    <dbReference type="NCBI Taxonomy" id="1346791"/>
    <lineage>
        <taxon>Bacteria</taxon>
        <taxon>Pseudomonadati</taxon>
        <taxon>Pseudomonadota</taxon>
        <taxon>Alphaproteobacteria</taxon>
        <taxon>Sphingomonadales</taxon>
        <taxon>Sphingomonadaceae</taxon>
        <taxon>Sphingobium</taxon>
    </lineage>
</organism>
<dbReference type="Proteomes" id="UP000015523">
    <property type="component" value="Unassembled WGS sequence"/>
</dbReference>
<accession>T0J0K4</accession>
<comment type="caution">
    <text evidence="1">The sequence shown here is derived from an EMBL/GenBank/DDBJ whole genome shotgun (WGS) entry which is preliminary data.</text>
</comment>
<gene>
    <name evidence="1" type="ORF">M529_20350</name>
</gene>
<name>T0J0K4_9SPHN</name>
<dbReference type="OrthoDB" id="7857674at2"/>
<sequence length="194" mass="21094">MSIPDLSSWPSSAAKELRSVADLVAASEAPTPLGKVTLRFSDLRAHGEEAISNLTATDAIDRDRCIYVISVGEDVDRQKLIAAYSEARSKGVLKLPQDNKITSATLYVGSSFATQKRKGTLRTRLRQHLLSAPKGTYALSLAQWATGIDGSLTVQAWQFPPAADDGMSRLVVLGVEDWLSRELQPMLGRKGIRN</sequence>
<evidence type="ECO:0000313" key="2">
    <source>
        <dbReference type="Proteomes" id="UP000015523"/>
    </source>
</evidence>